<sequence>MEKGRRRLKTACGPSSPRKGQFHRTDRVESGRESSPVDPISLVYRNLKKLRGIWNLGSTGGET</sequence>
<evidence type="ECO:0000313" key="3">
    <source>
        <dbReference type="Proteomes" id="UP000248405"/>
    </source>
</evidence>
<dbReference type="AlphaFoldDB" id="A0A319BPI7"/>
<dbReference type="Proteomes" id="UP000248405">
    <property type="component" value="Unassembled WGS sequence"/>
</dbReference>
<name>A0A319BPI7_ASPVC</name>
<dbReference type="EMBL" id="KZ821616">
    <property type="protein sequence ID" value="PYH73070.1"/>
    <property type="molecule type" value="Genomic_DNA"/>
</dbReference>
<feature type="region of interest" description="Disordered" evidence="1">
    <location>
        <begin position="1"/>
        <end position="37"/>
    </location>
</feature>
<evidence type="ECO:0000313" key="2">
    <source>
        <dbReference type="EMBL" id="PYH73070.1"/>
    </source>
</evidence>
<organism evidence="2 3">
    <name type="scientific">Aspergillus vadensis (strain CBS 113365 / IMI 142717 / IBT 24658)</name>
    <dbReference type="NCBI Taxonomy" id="1448311"/>
    <lineage>
        <taxon>Eukaryota</taxon>
        <taxon>Fungi</taxon>
        <taxon>Dikarya</taxon>
        <taxon>Ascomycota</taxon>
        <taxon>Pezizomycotina</taxon>
        <taxon>Eurotiomycetes</taxon>
        <taxon>Eurotiomycetidae</taxon>
        <taxon>Eurotiales</taxon>
        <taxon>Aspergillaceae</taxon>
        <taxon>Aspergillus</taxon>
        <taxon>Aspergillus subgen. Circumdati</taxon>
    </lineage>
</organism>
<dbReference type="GeneID" id="37210613"/>
<gene>
    <name evidence="2" type="ORF">BO88DRAFT_402122</name>
</gene>
<feature type="compositionally biased region" description="Basic and acidic residues" evidence="1">
    <location>
        <begin position="23"/>
        <end position="32"/>
    </location>
</feature>
<keyword evidence="3" id="KW-1185">Reference proteome</keyword>
<dbReference type="RefSeq" id="XP_025566864.1">
    <property type="nucleotide sequence ID" value="XM_025706021.1"/>
</dbReference>
<evidence type="ECO:0000256" key="1">
    <source>
        <dbReference type="SAM" id="MobiDB-lite"/>
    </source>
</evidence>
<proteinExistence type="predicted"/>
<reference evidence="2" key="1">
    <citation type="submission" date="2016-12" db="EMBL/GenBank/DDBJ databases">
        <title>The genomes of Aspergillus section Nigri reveals drivers in fungal speciation.</title>
        <authorList>
            <consortium name="DOE Joint Genome Institute"/>
            <person name="Vesth T.C."/>
            <person name="Nybo J."/>
            <person name="Theobald S."/>
            <person name="Brandl J."/>
            <person name="Frisvad J.C."/>
            <person name="Nielsen K.F."/>
            <person name="Lyhne E.K."/>
            <person name="Kogle M.E."/>
            <person name="Kuo A."/>
            <person name="Riley R."/>
            <person name="Clum A."/>
            <person name="Nolan M."/>
            <person name="Lipzen A."/>
            <person name="Salamov A."/>
            <person name="Henrissat B."/>
            <person name="Wiebenga A."/>
            <person name="De Vries R.P."/>
            <person name="Grigoriev I.V."/>
            <person name="Mortensen U.H."/>
            <person name="Andersen M.R."/>
            <person name="Baker S.E."/>
        </authorList>
    </citation>
    <scope>NUCLEOTIDE SEQUENCE [LARGE SCALE GENOMIC DNA]</scope>
    <source>
        <strain evidence="2">CBS 113365</strain>
    </source>
</reference>
<accession>A0A319BPI7</accession>
<protein>
    <submittedName>
        <fullName evidence="2">Uncharacterized protein</fullName>
    </submittedName>
</protein>